<evidence type="ECO:0000256" key="3">
    <source>
        <dbReference type="ARBA" id="ARBA00022771"/>
    </source>
</evidence>
<feature type="coiled-coil region" evidence="7">
    <location>
        <begin position="1578"/>
        <end position="1605"/>
    </location>
</feature>
<dbReference type="InterPro" id="IPR013083">
    <property type="entry name" value="Znf_RING/FYVE/PHD"/>
</dbReference>
<evidence type="ECO:0000313" key="10">
    <source>
        <dbReference type="EMBL" id="KAL3795616.1"/>
    </source>
</evidence>
<reference evidence="10 11" key="1">
    <citation type="submission" date="2024-10" db="EMBL/GenBank/DDBJ databases">
        <title>Updated reference genomes for cyclostephanoid diatoms.</title>
        <authorList>
            <person name="Roberts W.R."/>
            <person name="Alverson A.J."/>
        </authorList>
    </citation>
    <scope>NUCLEOTIDE SEQUENCE [LARGE SCALE GENOMIC DNA]</scope>
    <source>
        <strain evidence="10 11">AJA276-08</strain>
    </source>
</reference>
<feature type="region of interest" description="Disordered" evidence="8">
    <location>
        <begin position="2108"/>
        <end position="2139"/>
    </location>
</feature>
<feature type="compositionally biased region" description="Low complexity" evidence="8">
    <location>
        <begin position="104"/>
        <end position="115"/>
    </location>
</feature>
<keyword evidence="4" id="KW-0862">Zinc</keyword>
<comment type="subcellular location">
    <subcellularLocation>
        <location evidence="1">Nucleus</location>
    </subcellularLocation>
</comment>
<feature type="compositionally biased region" description="Polar residues" evidence="8">
    <location>
        <begin position="1617"/>
        <end position="1636"/>
    </location>
</feature>
<dbReference type="SUPFAM" id="SSF57903">
    <property type="entry name" value="FYVE/PHD zinc finger"/>
    <property type="match status" value="2"/>
</dbReference>
<gene>
    <name evidence="10" type="ORF">ACHAW5_002812</name>
</gene>
<evidence type="ECO:0000256" key="6">
    <source>
        <dbReference type="PROSITE-ProRule" id="PRU00146"/>
    </source>
</evidence>
<organism evidence="10 11">
    <name type="scientific">Stephanodiscus triporus</name>
    <dbReference type="NCBI Taxonomy" id="2934178"/>
    <lineage>
        <taxon>Eukaryota</taxon>
        <taxon>Sar</taxon>
        <taxon>Stramenopiles</taxon>
        <taxon>Ochrophyta</taxon>
        <taxon>Bacillariophyta</taxon>
        <taxon>Coscinodiscophyceae</taxon>
        <taxon>Thalassiosirophycidae</taxon>
        <taxon>Stephanodiscales</taxon>
        <taxon>Stephanodiscaceae</taxon>
        <taxon>Stephanodiscus</taxon>
    </lineage>
</organism>
<dbReference type="InterPro" id="IPR037869">
    <property type="entry name" value="Spp1/CFP1"/>
</dbReference>
<evidence type="ECO:0000313" key="11">
    <source>
        <dbReference type="Proteomes" id="UP001530315"/>
    </source>
</evidence>
<dbReference type="EMBL" id="JALLAZ020000414">
    <property type="protein sequence ID" value="KAL3795616.1"/>
    <property type="molecule type" value="Genomic_DNA"/>
</dbReference>
<dbReference type="Pfam" id="PF00628">
    <property type="entry name" value="PHD"/>
    <property type="match status" value="2"/>
</dbReference>
<dbReference type="InterPro" id="IPR001965">
    <property type="entry name" value="Znf_PHD"/>
</dbReference>
<dbReference type="PROSITE" id="PS50016">
    <property type="entry name" value="ZF_PHD_2"/>
    <property type="match status" value="2"/>
</dbReference>
<dbReference type="InterPro" id="IPR019786">
    <property type="entry name" value="Zinc_finger_PHD-type_CS"/>
</dbReference>
<evidence type="ECO:0000256" key="5">
    <source>
        <dbReference type="ARBA" id="ARBA00023242"/>
    </source>
</evidence>
<keyword evidence="2" id="KW-0479">Metal-binding</keyword>
<feature type="compositionally biased region" description="Gly residues" evidence="8">
    <location>
        <begin position="120"/>
        <end position="135"/>
    </location>
</feature>
<evidence type="ECO:0000256" key="1">
    <source>
        <dbReference type="ARBA" id="ARBA00004123"/>
    </source>
</evidence>
<feature type="domain" description="PHD-type" evidence="9">
    <location>
        <begin position="1488"/>
        <end position="1540"/>
    </location>
</feature>
<dbReference type="SMART" id="SM00249">
    <property type="entry name" value="PHD"/>
    <property type="match status" value="2"/>
</dbReference>
<feature type="region of interest" description="Disordered" evidence="8">
    <location>
        <begin position="290"/>
        <end position="336"/>
    </location>
</feature>
<feature type="compositionally biased region" description="Gly residues" evidence="8">
    <location>
        <begin position="150"/>
        <end position="161"/>
    </location>
</feature>
<dbReference type="PANTHER" id="PTHR46174">
    <property type="entry name" value="CXXC-TYPE ZINC FINGER PROTEIN 1"/>
    <property type="match status" value="1"/>
</dbReference>
<feature type="compositionally biased region" description="Basic and acidic residues" evidence="8">
    <location>
        <begin position="1"/>
        <end position="27"/>
    </location>
</feature>
<dbReference type="InterPro" id="IPR011011">
    <property type="entry name" value="Znf_FYVE_PHD"/>
</dbReference>
<feature type="compositionally biased region" description="Polar residues" evidence="8">
    <location>
        <begin position="2115"/>
        <end position="2127"/>
    </location>
</feature>
<dbReference type="PROSITE" id="PS01359">
    <property type="entry name" value="ZF_PHD_1"/>
    <property type="match status" value="1"/>
</dbReference>
<keyword evidence="3 6" id="KW-0863">Zinc-finger</keyword>
<dbReference type="GO" id="GO:0005634">
    <property type="term" value="C:nucleus"/>
    <property type="evidence" value="ECO:0007669"/>
    <property type="project" value="UniProtKB-SubCell"/>
</dbReference>
<evidence type="ECO:0000256" key="8">
    <source>
        <dbReference type="SAM" id="MobiDB-lite"/>
    </source>
</evidence>
<feature type="compositionally biased region" description="Gly residues" evidence="8">
    <location>
        <begin position="85"/>
        <end position="97"/>
    </location>
</feature>
<keyword evidence="5" id="KW-0539">Nucleus</keyword>
<proteinExistence type="predicted"/>
<accession>A0ABD3Q7S2</accession>
<comment type="caution">
    <text evidence="10">The sequence shown here is derived from an EMBL/GenBank/DDBJ whole genome shotgun (WGS) entry which is preliminary data.</text>
</comment>
<name>A0ABD3Q7S2_9STRA</name>
<feature type="region of interest" description="Disordered" evidence="8">
    <location>
        <begin position="354"/>
        <end position="374"/>
    </location>
</feature>
<sequence>MSSSGRREGGGGRGGEKNNDSDDHDPRGASALGPQSLGSGHVSGGGGGLGSPSRLGHFAKYTKPKVGPAFQCAVPKFVPPARDAAGGGGGGGGGSETGGDDSDGSASGSSASASKHGARGRGGVRGGGGGGGGRGSRGKGARGGRRGGGRGRAGNGGGEGGAAISSDGTSRMEHPTAGGETSAADVAYAAAEHPSYTYGERAIPRGGLCVHKPLSGRIGTSRRGFDDGLRSDGTAVEPRRSPPHTTMVMDDHEDFLTFTRNVFLQTPRLHSNMSIDDIWDDATAEKFKVEAPPVLERSDKGPGRGRGNKRKAAAASLTDDVAVEDEESLVSAPSTPKKSMLVGEIAVGVDMSEKASSMDVEQSENKEEEKLAQDRGISSELLPLCGLEDDEQALSYLHTNCHGDPQIAKLSIMVNSDQGYGVQRRRQLRKNRKEANKSYPDATAFTSESWRWRVHQARPTMLGDYRSSRDSTYHYFDPAPIATDNLLSGSHPWRLRRIGDDAHVTAADEETSTRPRTLSITWSVIEIEKAKQIWRSMFAYTKSVLSKMEEARDNMSKPPLRDLLELVGKAHALPTPEEAFGRRDPSSRQMSENMNSVIDAIERGRDCVARILKCLRDDGGGVEIDVLRKLIEEIEQTCPVGLSELDTVKRQVHEATLWEEKLENNIDHGTADSNASDGEDIITEKKMTLEKVESLVSSGRNLTLRPRSLVLLQNRVEDAHTLRRRIVVWNESRNQENPQNLKFVSTLIKQANKIDLAFPELLTLTGVHKKAEEWIDRASIAVRTTISFEELESLVATGESLPLNVSDVLEKLQNRLKQAKDWMTRVEEIVPKSDDYLMWLRRFRHSLEDSEKNAHLLSLLSEGSRIPVTMECSKLLQIELDARHWTMKAKPWIPENLGTPGEICAPQKRGKIDDVEECLDRASSIRDRLWFGDKEKSEWVLDGESELAEMVEMAESWFEKYDDILSNDSRRNGKLCLPMSKLRAIVDDVNRIPLNLGNQATKICRIFSQADEWMVKYYPLMTRCGIECSYTPADAESMVVESKKSLKIEELSEAVADAHSDLSVDLEEVVKMREILEKTQNWIDQVNAIATKSDARKKGKQAKHTMEDISDLIEESSSMIVDVTDELEHLKLEQSIMVSWRLQAQQTIREIITAFITFRKERADAPSEVMERKNVTSDIPPGEDLTHVEQQIVPGSMTTRHIDSRRGTLVNSCSSGSETPAFAENGGKHLFSLVSSYVKSVKSMNVLTPEGEVADELNEVVAWLTKTSRLMNNPSDIFDRKNYSKLDKAIESGQILVDFNNLVALEIPEDANLVYELRQSWAAAVKDDVGRLLVLQVQRDKFVEWCEKAAGILSSTDKKVSIDDLKELEQEAAGFPSSSDIVLRVKERTKDATSWVAAVADIIKSGRKVPLDEAKEMTDAGERLNISCPEFKTLRLALRATRGWVLRVKKCGVSNGHAQVAVSTVTELINEHNAFLVTAMDELSDLKRVMCGYCVCRQPYEGFMIGCDGCEEWYHGACVGITEEQAQKFDKYVCVRCSTLRVYKENAVTVAGILRKWTSAKGLAMSRSADSQRYGRKVRSAERDIMKANADLEKYERDLSKIQGALRNVPSEINGESVASSAHSQARDSSPSASIQNSKLLKSEKDLQDKIGKANTTIVSCEKRMEGYKVELVERKNLEAREDALAIPLKKWCNMVKREVFAPLTREKAELSRPRSDGFTSAPMDKAMSYAEALGIANLPDIDGVLNSFKIFSWCLHALEVLMRKPRVEEIRSLLSHSDSGYFKLPEAKCVRMLRSIASRAQIWQSKAKKALSPVPGEKGPYDLAMLQEILLAAKQIPLTMPEEARLLNTIEDQGIRHCICGGPSDGSFMLGCDSCDRWFHGSCMKIDKTTGDALSNWICPQCSNGVPAQAVEEKDNSVVGDQKLHAQESFANPPLAHQPYLDISPHAPNPLSLWPPFGLRSSKESSEVLGNLGESDDEDFEWPIQSITRVKSESNSSQFYVPQSAATSSLLSFSQTPSCQPVTSAAFTSVPSFSQSPFCQPISSSAGIAASSQNKVGTSQYAQRTVPTNSSAVSSSLPSLSFKANHPPTALPQLSLAPAPNFVASSAAHHAARSGSQAMTNPNAMKTNHPPSASPQLPLAPAINVVASSAAHHAVRPVNQAMTNPLNAMGLNSADLSVAVANLDALILAGVSGMPSMPTAPPCLQTETAQANVANSAQKQSANGLSYNTAALTQAIPKAP</sequence>
<feature type="region of interest" description="Disordered" evidence="8">
    <location>
        <begin position="1613"/>
        <end position="1636"/>
    </location>
</feature>
<keyword evidence="7" id="KW-0175">Coiled coil</keyword>
<keyword evidence="11" id="KW-1185">Reference proteome</keyword>
<feature type="compositionally biased region" description="Basic residues" evidence="8">
    <location>
        <begin position="136"/>
        <end position="149"/>
    </location>
</feature>
<evidence type="ECO:0000259" key="9">
    <source>
        <dbReference type="PROSITE" id="PS50016"/>
    </source>
</evidence>
<evidence type="ECO:0000256" key="4">
    <source>
        <dbReference type="ARBA" id="ARBA00022833"/>
    </source>
</evidence>
<dbReference type="Pfam" id="PF08429">
    <property type="entry name" value="PLU-1"/>
    <property type="match status" value="2"/>
</dbReference>
<feature type="region of interest" description="Disordered" evidence="8">
    <location>
        <begin position="1"/>
        <end position="59"/>
    </location>
</feature>
<feature type="compositionally biased region" description="Gly residues" evidence="8">
    <location>
        <begin position="41"/>
        <end position="50"/>
    </location>
</feature>
<dbReference type="PANTHER" id="PTHR46174:SF1">
    <property type="entry name" value="CXXC-TYPE ZINC FINGER PROTEIN 1"/>
    <property type="match status" value="1"/>
</dbReference>
<dbReference type="InterPro" id="IPR013637">
    <property type="entry name" value="Lys_sp_deMease-like_dom"/>
</dbReference>
<evidence type="ECO:0000256" key="2">
    <source>
        <dbReference type="ARBA" id="ARBA00022723"/>
    </source>
</evidence>
<dbReference type="Gene3D" id="3.30.40.10">
    <property type="entry name" value="Zinc/RING finger domain, C3HC4 (zinc finger)"/>
    <property type="match status" value="2"/>
</dbReference>
<dbReference type="CDD" id="cd15560">
    <property type="entry name" value="PHD2_3_BPTF"/>
    <property type="match status" value="1"/>
</dbReference>
<dbReference type="InterPro" id="IPR019787">
    <property type="entry name" value="Znf_PHD-finger"/>
</dbReference>
<protein>
    <recommendedName>
        <fullName evidence="9">PHD-type domain-containing protein</fullName>
    </recommendedName>
</protein>
<evidence type="ECO:0000256" key="7">
    <source>
        <dbReference type="SAM" id="Coils"/>
    </source>
</evidence>
<dbReference type="Proteomes" id="UP001530315">
    <property type="component" value="Unassembled WGS sequence"/>
</dbReference>
<feature type="domain" description="PHD-type" evidence="9">
    <location>
        <begin position="1856"/>
        <end position="1906"/>
    </location>
</feature>
<feature type="region of interest" description="Disordered" evidence="8">
    <location>
        <begin position="78"/>
        <end position="181"/>
    </location>
</feature>
<feature type="region of interest" description="Disordered" evidence="8">
    <location>
        <begin position="220"/>
        <end position="245"/>
    </location>
</feature>
<dbReference type="GO" id="GO:0008270">
    <property type="term" value="F:zinc ion binding"/>
    <property type="evidence" value="ECO:0007669"/>
    <property type="project" value="UniProtKB-KW"/>
</dbReference>
<feature type="compositionally biased region" description="Basic and acidic residues" evidence="8">
    <location>
        <begin position="363"/>
        <end position="373"/>
    </location>
</feature>